<dbReference type="AlphaFoldDB" id="A0A4P8ELI7"/>
<organism evidence="1 2">
    <name type="scientific">Pseudorhodobacter turbinis</name>
    <dbReference type="NCBI Taxonomy" id="2500533"/>
    <lineage>
        <taxon>Bacteria</taxon>
        <taxon>Pseudomonadati</taxon>
        <taxon>Pseudomonadota</taxon>
        <taxon>Alphaproteobacteria</taxon>
        <taxon>Rhodobacterales</taxon>
        <taxon>Paracoccaceae</taxon>
        <taxon>Pseudorhodobacter</taxon>
    </lineage>
</organism>
<evidence type="ECO:0000313" key="2">
    <source>
        <dbReference type="Proteomes" id="UP000298631"/>
    </source>
</evidence>
<evidence type="ECO:0000313" key="1">
    <source>
        <dbReference type="EMBL" id="QCO58160.1"/>
    </source>
</evidence>
<proteinExistence type="predicted"/>
<reference evidence="1 2" key="1">
    <citation type="submission" date="2019-05" db="EMBL/GenBank/DDBJ databases">
        <title>Pseudorhodobacter turbinis sp. nov., isolated from the gut of the Korean turban shell.</title>
        <authorList>
            <person name="Jeong Y.-S."/>
            <person name="Kang W.-R."/>
            <person name="Bae J.-W."/>
        </authorList>
    </citation>
    <scope>NUCLEOTIDE SEQUENCE [LARGE SCALE GENOMIC DNA]</scope>
    <source>
        <strain evidence="1 2">S12M18</strain>
        <plasmid evidence="1 2">unnamed3</plasmid>
    </source>
</reference>
<dbReference type="Proteomes" id="UP000298631">
    <property type="component" value="Plasmid unnamed3"/>
</dbReference>
<keyword evidence="2" id="KW-1185">Reference proteome</keyword>
<geneLocation type="plasmid" evidence="1 2">
    <name>unnamed3</name>
</geneLocation>
<name>A0A4P8ELI7_9RHOB</name>
<dbReference type="KEGG" id="pseb:EOK75_20605"/>
<dbReference type="RefSeq" id="WP_137195967.1">
    <property type="nucleotide sequence ID" value="NZ_CP039967.1"/>
</dbReference>
<accession>A0A4P8ELI7</accession>
<gene>
    <name evidence="1" type="ORF">EOK75_20605</name>
</gene>
<dbReference type="OrthoDB" id="7876389at2"/>
<keyword evidence="1" id="KW-0614">Plasmid</keyword>
<protein>
    <submittedName>
        <fullName evidence="1">Uncharacterized protein</fullName>
    </submittedName>
</protein>
<dbReference type="EMBL" id="CP039967">
    <property type="protein sequence ID" value="QCO58160.1"/>
    <property type="molecule type" value="Genomic_DNA"/>
</dbReference>
<sequence length="67" mass="7883">MFDRIKKMYVGKVIYRIARLPVIGVPVLILSRFVQYEIFQIVHLLPSNIAHNKRARTALEEFEAKLK</sequence>